<name>A0ABD1EGJ6_HYPHA</name>
<keyword evidence="1" id="KW-0812">Transmembrane</keyword>
<dbReference type="EMBL" id="JBDJPC010000007">
    <property type="protein sequence ID" value="KAL1493806.1"/>
    <property type="molecule type" value="Genomic_DNA"/>
</dbReference>
<evidence type="ECO:0000313" key="3">
    <source>
        <dbReference type="Proteomes" id="UP001566132"/>
    </source>
</evidence>
<comment type="caution">
    <text evidence="2">The sequence shown here is derived from an EMBL/GenBank/DDBJ whole genome shotgun (WGS) entry which is preliminary data.</text>
</comment>
<dbReference type="Proteomes" id="UP001566132">
    <property type="component" value="Unassembled WGS sequence"/>
</dbReference>
<feature type="transmembrane region" description="Helical" evidence="1">
    <location>
        <begin position="36"/>
        <end position="57"/>
    </location>
</feature>
<keyword evidence="1" id="KW-0472">Membrane</keyword>
<protein>
    <submittedName>
        <fullName evidence="2">Uncharacterized protein</fullName>
    </submittedName>
</protein>
<organism evidence="2 3">
    <name type="scientific">Hypothenemus hampei</name>
    <name type="common">Coffee berry borer</name>
    <dbReference type="NCBI Taxonomy" id="57062"/>
    <lineage>
        <taxon>Eukaryota</taxon>
        <taxon>Metazoa</taxon>
        <taxon>Ecdysozoa</taxon>
        <taxon>Arthropoda</taxon>
        <taxon>Hexapoda</taxon>
        <taxon>Insecta</taxon>
        <taxon>Pterygota</taxon>
        <taxon>Neoptera</taxon>
        <taxon>Endopterygota</taxon>
        <taxon>Coleoptera</taxon>
        <taxon>Polyphaga</taxon>
        <taxon>Cucujiformia</taxon>
        <taxon>Curculionidae</taxon>
        <taxon>Scolytinae</taxon>
        <taxon>Hypothenemus</taxon>
    </lineage>
</organism>
<dbReference type="AlphaFoldDB" id="A0ABD1EGJ6"/>
<evidence type="ECO:0000313" key="2">
    <source>
        <dbReference type="EMBL" id="KAL1493806.1"/>
    </source>
</evidence>
<sequence>MKTFAISSPTNEEYLNHTRMNPPPGSPPAPVHGVNIILGGAMLSGIILAIFILCYCCHKTSRKSSPSLSSMIWRDPGLSLQIYTVEAAQNRLVEMEDYSEEVSRCPTPGPPPAYDTVIMSEQKQTEVKSSDSSGLPTYEAALRNLHSSSPIPWMHDYA</sequence>
<reference evidence="2 3" key="1">
    <citation type="submission" date="2024-05" db="EMBL/GenBank/DDBJ databases">
        <title>Genetic variation in Jamaican populations of the coffee berry borer (Hypothenemus hampei).</title>
        <authorList>
            <person name="Errbii M."/>
            <person name="Myrie A."/>
        </authorList>
    </citation>
    <scope>NUCLEOTIDE SEQUENCE [LARGE SCALE GENOMIC DNA]</scope>
    <source>
        <strain evidence="2">JA-Hopewell-2020-01-JO</strain>
        <tissue evidence="2">Whole body</tissue>
    </source>
</reference>
<keyword evidence="3" id="KW-1185">Reference proteome</keyword>
<evidence type="ECO:0000256" key="1">
    <source>
        <dbReference type="SAM" id="Phobius"/>
    </source>
</evidence>
<keyword evidence="1" id="KW-1133">Transmembrane helix</keyword>
<proteinExistence type="predicted"/>
<gene>
    <name evidence="2" type="ORF">ABEB36_009494</name>
</gene>
<accession>A0ABD1EGJ6</accession>